<accession>A0ABQ6FRL6</accession>
<name>A0ABQ6FRL6_9CHLR</name>
<protein>
    <recommendedName>
        <fullName evidence="3">Tc1-like transposase DDE domain-containing protein</fullName>
    </recommendedName>
</protein>
<organism evidence="1 2">
    <name type="scientific">Dictyobacter halimunensis</name>
    <dbReference type="NCBI Taxonomy" id="3026934"/>
    <lineage>
        <taxon>Bacteria</taxon>
        <taxon>Bacillati</taxon>
        <taxon>Chloroflexota</taxon>
        <taxon>Ktedonobacteria</taxon>
        <taxon>Ktedonobacterales</taxon>
        <taxon>Dictyobacteraceae</taxon>
        <taxon>Dictyobacter</taxon>
    </lineage>
</organism>
<comment type="caution">
    <text evidence="1">The sequence shown here is derived from an EMBL/GenBank/DDBJ whole genome shotgun (WGS) entry which is preliminary data.</text>
</comment>
<evidence type="ECO:0000313" key="1">
    <source>
        <dbReference type="EMBL" id="GLV55945.1"/>
    </source>
</evidence>
<proteinExistence type="predicted"/>
<dbReference type="Proteomes" id="UP001344906">
    <property type="component" value="Unassembled WGS sequence"/>
</dbReference>
<gene>
    <name evidence="1" type="ORF">KDH_27890</name>
</gene>
<evidence type="ECO:0008006" key="3">
    <source>
        <dbReference type="Google" id="ProtNLM"/>
    </source>
</evidence>
<dbReference type="EMBL" id="BSRI01000001">
    <property type="protein sequence ID" value="GLV55945.1"/>
    <property type="molecule type" value="Genomic_DNA"/>
</dbReference>
<sequence>MACEPLTGVRYTMVAAQRTKQQRAQFICQLSDEHYPGADKIALVMDNLNIHILAMLYEVVSGC</sequence>
<reference evidence="1 2" key="1">
    <citation type="submission" date="2023-02" db="EMBL/GenBank/DDBJ databases">
        <title>Dictyobacter halimunensis sp. nov., a new member of the class Ktedonobacteria from forest soil in a geothermal area.</title>
        <authorList>
            <person name="Rachmania M.K."/>
            <person name="Ningsih F."/>
            <person name="Sakai Y."/>
            <person name="Yabe S."/>
            <person name="Yokota A."/>
            <person name="Sjamsuridzal W."/>
        </authorList>
    </citation>
    <scope>NUCLEOTIDE SEQUENCE [LARGE SCALE GENOMIC DNA]</scope>
    <source>
        <strain evidence="1 2">S3.2.2.5</strain>
    </source>
</reference>
<keyword evidence="2" id="KW-1185">Reference proteome</keyword>
<dbReference type="RefSeq" id="WP_338250755.1">
    <property type="nucleotide sequence ID" value="NZ_BSRI01000001.1"/>
</dbReference>
<evidence type="ECO:0000313" key="2">
    <source>
        <dbReference type="Proteomes" id="UP001344906"/>
    </source>
</evidence>